<dbReference type="SUPFAM" id="SSF51126">
    <property type="entry name" value="Pectin lyase-like"/>
    <property type="match status" value="1"/>
</dbReference>
<protein>
    <recommendedName>
        <fullName evidence="1">CEMIP beta-helix domain-containing protein</fullName>
    </recommendedName>
</protein>
<dbReference type="Proteomes" id="UP001186944">
    <property type="component" value="Unassembled WGS sequence"/>
</dbReference>
<feature type="domain" description="CEMIP beta-helix" evidence="1">
    <location>
        <begin position="278"/>
        <end position="461"/>
    </location>
</feature>
<evidence type="ECO:0000313" key="2">
    <source>
        <dbReference type="EMBL" id="KAK3105026.1"/>
    </source>
</evidence>
<name>A0AA88YGI0_PINIB</name>
<proteinExistence type="predicted"/>
<evidence type="ECO:0000259" key="1">
    <source>
        <dbReference type="Pfam" id="PF24606"/>
    </source>
</evidence>
<dbReference type="InterPro" id="IPR011050">
    <property type="entry name" value="Pectin_lyase_fold/virulence"/>
</dbReference>
<dbReference type="InterPro" id="IPR055401">
    <property type="entry name" value="CEMIP_beta-hel_dom"/>
</dbReference>
<reference evidence="2" key="1">
    <citation type="submission" date="2019-08" db="EMBL/GenBank/DDBJ databases">
        <title>The improved chromosome-level genome for the pearl oyster Pinctada fucata martensii using PacBio sequencing and Hi-C.</title>
        <authorList>
            <person name="Zheng Z."/>
        </authorList>
    </citation>
    <scope>NUCLEOTIDE SEQUENCE</scope>
    <source>
        <strain evidence="2">ZZ-2019</strain>
        <tissue evidence="2">Adductor muscle</tissue>
    </source>
</reference>
<evidence type="ECO:0000313" key="3">
    <source>
        <dbReference type="Proteomes" id="UP001186944"/>
    </source>
</evidence>
<dbReference type="InterPro" id="IPR012334">
    <property type="entry name" value="Pectin_lyas_fold"/>
</dbReference>
<dbReference type="Pfam" id="PF24606">
    <property type="entry name" value="CEMIP_beta-hel"/>
    <property type="match status" value="1"/>
</dbReference>
<dbReference type="PANTHER" id="PTHR15535:SF17">
    <property type="entry name" value="TRANSMEMBRANE PROTEIN"/>
    <property type="match status" value="1"/>
</dbReference>
<organism evidence="2 3">
    <name type="scientific">Pinctada imbricata</name>
    <name type="common">Atlantic pearl-oyster</name>
    <name type="synonym">Pinctada martensii</name>
    <dbReference type="NCBI Taxonomy" id="66713"/>
    <lineage>
        <taxon>Eukaryota</taxon>
        <taxon>Metazoa</taxon>
        <taxon>Spiralia</taxon>
        <taxon>Lophotrochozoa</taxon>
        <taxon>Mollusca</taxon>
        <taxon>Bivalvia</taxon>
        <taxon>Autobranchia</taxon>
        <taxon>Pteriomorphia</taxon>
        <taxon>Pterioida</taxon>
        <taxon>Pterioidea</taxon>
        <taxon>Pteriidae</taxon>
        <taxon>Pinctada</taxon>
    </lineage>
</organism>
<dbReference type="PANTHER" id="PTHR15535">
    <property type="entry name" value="TRANSMEMBRANE PROTEIN 2-RELATED"/>
    <property type="match status" value="1"/>
</dbReference>
<accession>A0AA88YGI0</accession>
<comment type="caution">
    <text evidence="2">The sequence shown here is derived from an EMBL/GenBank/DDBJ whole genome shotgun (WGS) entry which is preliminary data.</text>
</comment>
<dbReference type="InterPro" id="IPR052252">
    <property type="entry name" value="CEMIP/CEMIP2"/>
</dbReference>
<dbReference type="Gene3D" id="2.160.20.10">
    <property type="entry name" value="Single-stranded right-handed beta-helix, Pectin lyase-like"/>
    <property type="match status" value="1"/>
</dbReference>
<gene>
    <name evidence="2" type="ORF">FSP39_015514</name>
</gene>
<dbReference type="AlphaFoldDB" id="A0AA88YGI0"/>
<keyword evidence="3" id="KW-1185">Reference proteome</keyword>
<sequence>MEGIGVYAINPAQPTTRNYRVFYLSGDPGLMYFVNKAKTDFPNFLKTIPDGWVVLVSVMKTMKNSRKWMDLTPFYDAMEDAFFGGKSSTFRTLENRDAYVMTAIKGDPASVQEKVSRYRNGEESHEVNLSFTDNFNKYTVKSHVHNNNKWASSTDFTAVPLTAAQPTIDVIDDVTSWEEGDMVFFTSTDYDMEQAERGRIIKCDTCSSTQFKVDLNFKYTHFGEVEDRVDMRGEVGLLTRNVKVRGEMEDACTPTNGNCGGCPEWWHNKNCGKYPYDTFGGHVKFLKDFKNVHVEGLELENMGQQTSLGNYPLHFHMCEDVGDYPNPPYLKDNSIHDTFARCITIHGTHGVLVQDNVALDILGHCYFLEDGGEKNTVFDGNLGAVIRKSRLIPADDEPSVFWLTNPLVTMVNNVAAGSDHTGIWFVYPREPIQASKGKGFMKNAEQTAITKADNNVVHSCFIVSHFHNFQGWRQ</sequence>
<dbReference type="EMBL" id="VSWD01000004">
    <property type="protein sequence ID" value="KAK3105026.1"/>
    <property type="molecule type" value="Genomic_DNA"/>
</dbReference>